<dbReference type="RefSeq" id="WP_083627103.1">
    <property type="nucleotide sequence ID" value="NZ_LR734916.1"/>
</dbReference>
<proteinExistence type="predicted"/>
<dbReference type="EMBL" id="CZCU02000022">
    <property type="protein sequence ID" value="VXD10796.1"/>
    <property type="molecule type" value="Genomic_DNA"/>
</dbReference>
<sequence>MKFKGLKLSLRLFSSTVVAVGIGILGLTSASLAQSTSANPLQEFQRSDNPDPLSGENSGKTMLDIIHNSRLGRFNVNYEAVGNQQRQNIQDAATLFREKQRLLLQDPQPAPSTEPLTNSVTPQP</sequence>
<feature type="region of interest" description="Disordered" evidence="1">
    <location>
        <begin position="36"/>
        <end position="61"/>
    </location>
</feature>
<evidence type="ECO:0000256" key="1">
    <source>
        <dbReference type="SAM" id="MobiDB-lite"/>
    </source>
</evidence>
<organism evidence="2 3">
    <name type="scientific">Planktothrix serta PCC 8927</name>
    <dbReference type="NCBI Taxonomy" id="671068"/>
    <lineage>
        <taxon>Bacteria</taxon>
        <taxon>Bacillati</taxon>
        <taxon>Cyanobacteriota</taxon>
        <taxon>Cyanophyceae</taxon>
        <taxon>Oscillatoriophycideae</taxon>
        <taxon>Oscillatoriales</taxon>
        <taxon>Microcoleaceae</taxon>
        <taxon>Planktothrix</taxon>
    </lineage>
</organism>
<dbReference type="AlphaFoldDB" id="A0A7Z9BEN5"/>
<dbReference type="Proteomes" id="UP000184550">
    <property type="component" value="Unassembled WGS sequence"/>
</dbReference>
<evidence type="ECO:0000313" key="2">
    <source>
        <dbReference type="EMBL" id="VXD10796.1"/>
    </source>
</evidence>
<keyword evidence="3" id="KW-1185">Reference proteome</keyword>
<dbReference type="OrthoDB" id="466956at2"/>
<protein>
    <submittedName>
        <fullName evidence="2">Uncharacterized protein</fullName>
    </submittedName>
</protein>
<feature type="compositionally biased region" description="Polar residues" evidence="1">
    <location>
        <begin position="114"/>
        <end position="124"/>
    </location>
</feature>
<evidence type="ECO:0000313" key="3">
    <source>
        <dbReference type="Proteomes" id="UP000184550"/>
    </source>
</evidence>
<gene>
    <name evidence="2" type="ORF">PL8927_1180002</name>
</gene>
<reference evidence="2" key="1">
    <citation type="submission" date="2019-10" db="EMBL/GenBank/DDBJ databases">
        <authorList>
            <consortium name="Genoscope - CEA"/>
            <person name="William W."/>
        </authorList>
    </citation>
    <scope>NUCLEOTIDE SEQUENCE [LARGE SCALE GENOMIC DNA]</scope>
    <source>
        <strain evidence="2">BBR_PRJEB10992</strain>
    </source>
</reference>
<comment type="caution">
    <text evidence="2">The sequence shown here is derived from an EMBL/GenBank/DDBJ whole genome shotgun (WGS) entry which is preliminary data.</text>
</comment>
<name>A0A7Z9BEN5_9CYAN</name>
<accession>A0A7Z9BEN5</accession>
<feature type="region of interest" description="Disordered" evidence="1">
    <location>
        <begin position="100"/>
        <end position="124"/>
    </location>
</feature>